<dbReference type="SMART" id="SM00473">
    <property type="entry name" value="PAN_AP"/>
    <property type="match status" value="1"/>
</dbReference>
<comment type="catalytic activity">
    <reaction evidence="17 19">
        <text>L-threonyl-[protein] + ATP = O-phospho-L-threonyl-[protein] + ADP + H(+)</text>
        <dbReference type="Rhea" id="RHEA:46608"/>
        <dbReference type="Rhea" id="RHEA-COMP:11060"/>
        <dbReference type="Rhea" id="RHEA-COMP:11605"/>
        <dbReference type="ChEBI" id="CHEBI:15378"/>
        <dbReference type="ChEBI" id="CHEBI:30013"/>
        <dbReference type="ChEBI" id="CHEBI:30616"/>
        <dbReference type="ChEBI" id="CHEBI:61977"/>
        <dbReference type="ChEBI" id="CHEBI:456216"/>
        <dbReference type="EC" id="2.7.11.1"/>
    </reaction>
</comment>
<dbReference type="GO" id="GO:0048544">
    <property type="term" value="P:recognition of pollen"/>
    <property type="evidence" value="ECO:0007669"/>
    <property type="project" value="InterPro"/>
</dbReference>
<dbReference type="GO" id="GO:0005524">
    <property type="term" value="F:ATP binding"/>
    <property type="evidence" value="ECO:0007669"/>
    <property type="project" value="UniProtKB-UniRule"/>
</dbReference>
<dbReference type="PANTHER" id="PTHR32444:SF89">
    <property type="entry name" value="S GLYCOPROTEIN"/>
    <property type="match status" value="1"/>
</dbReference>
<dbReference type="Pfam" id="PF12398">
    <property type="entry name" value="DUF3660"/>
    <property type="match status" value="1"/>
</dbReference>
<feature type="domain" description="Bulb-type lectin" evidence="26">
    <location>
        <begin position="29"/>
        <end position="150"/>
    </location>
</feature>
<dbReference type="EC" id="2.7.11.1" evidence="19"/>
<protein>
    <recommendedName>
        <fullName evidence="19">Receptor-like serine/threonine-protein kinase</fullName>
        <ecNumber evidence="19">2.7.11.1</ecNumber>
    </recommendedName>
</protein>
<dbReference type="Pfam" id="PF08276">
    <property type="entry name" value="PAN_2"/>
    <property type="match status" value="1"/>
</dbReference>
<keyword evidence="13 22" id="KW-0472">Membrane</keyword>
<keyword evidence="12 22" id="KW-1133">Transmembrane helix</keyword>
<proteinExistence type="inferred from homology"/>
<feature type="signal peptide" evidence="23">
    <location>
        <begin position="1"/>
        <end position="28"/>
    </location>
</feature>
<evidence type="ECO:0000256" key="13">
    <source>
        <dbReference type="ARBA" id="ARBA00023136"/>
    </source>
</evidence>
<keyword evidence="16" id="KW-0325">Glycoprotein</keyword>
<dbReference type="InterPro" id="IPR017441">
    <property type="entry name" value="Protein_kinase_ATP_BS"/>
</dbReference>
<evidence type="ECO:0000259" key="24">
    <source>
        <dbReference type="PROSITE" id="PS50011"/>
    </source>
</evidence>
<evidence type="ECO:0000256" key="23">
    <source>
        <dbReference type="SAM" id="SignalP"/>
    </source>
</evidence>
<dbReference type="InterPro" id="IPR000742">
    <property type="entry name" value="EGF"/>
</dbReference>
<dbReference type="FunFam" id="3.30.200.20:FF:000145">
    <property type="entry name" value="receptor-like serine/threonine-protein kinase SD1-8"/>
    <property type="match status" value="1"/>
</dbReference>
<dbReference type="InterPro" id="IPR000719">
    <property type="entry name" value="Prot_kinase_dom"/>
</dbReference>
<evidence type="ECO:0000256" key="2">
    <source>
        <dbReference type="ARBA" id="ARBA00004479"/>
    </source>
</evidence>
<dbReference type="Gene3D" id="2.90.10.10">
    <property type="entry name" value="Bulb-type lectin domain"/>
    <property type="match status" value="1"/>
</dbReference>
<dbReference type="InterPro" id="IPR036426">
    <property type="entry name" value="Bulb-type_lectin_dom_sf"/>
</dbReference>
<sequence length="838" mass="95116">MKMIMIVTQHHFCAILLLFFFITISVSATDSISATQSLTNGQTLVSSDDVFELGFFSPGNSKQWYLGIWYKNLPDRSYVWVANRDSPLTKSSSGSLKITNQSIVLLNRDENLIVWSSNQTKVVNPVAQLLDSGNFVLREADHKDEFLWQSFDYPTDTLLPGMKLGWDLRTGFERFITSWRNSDDPSSGDFSFKLDYHGFPEIFLENKQVKTYRSGPWNGLRFSGVPEMKPQNDMNFDFIVDQEEVYYSFNITTENLFSRLIVNKDGILQRLTWIPSINRWNPFWYAPKDQCDDYRECGPFGICDTNASPVCKCMRGFQPKFPQAWSLRDGSGGCVRKTDLVCIKDKFLHLKNMKLPETTSAFVDKNMSFRDCAALCFKNCSCTAYAASNITRTTGCVIWTDNLLDMRQYAEGGQELYIRLAASDIGDGRHVTALVIGITVGSAVLVLGLVGFFLWKRKVLLSKQRGKIVEQRGPHERSQDFLLNEAVISSKRDYSGEKTDDLELPLFDFDTLVKATENFSDDCKLGQGGFGCVYKGRLVDGEDVAVKRLSKNSGQGTEEFKNEVRLIARLQHRNLVRLLGCCVEMDEKILIYEYMENRSLDSILFNKARGSLLNWQRRFNIICGIARGLLYLHEDSRFRIIHRDLKASNILLDKDMHPKISDFGMARIFGGDQTEANTKRVVGTYGYMSPEYAMDGLFSVKSDVFSFGVLVLEIVSGKKNRGFYHSNSELNLLGHVWRSWREGKRPELTDSLMGDSYPAHEVMRCIQVGLLCVQETAEERPTMSNVVLMLSSETATMPHPKTPGFCLGRNPIETDSSSSKQDETFTVNQVTVTMLDAR</sequence>
<dbReference type="PROSITE" id="PS00107">
    <property type="entry name" value="PROTEIN_KINASE_ATP"/>
    <property type="match status" value="1"/>
</dbReference>
<evidence type="ECO:0000256" key="10">
    <source>
        <dbReference type="ARBA" id="ARBA00022777"/>
    </source>
</evidence>
<dbReference type="FunFam" id="1.10.510.10:FF:000060">
    <property type="entry name" value="G-type lectin S-receptor-like serine/threonine-protein kinase"/>
    <property type="match status" value="1"/>
</dbReference>
<dbReference type="Gene3D" id="3.30.200.20">
    <property type="entry name" value="Phosphorylase Kinase, domain 1"/>
    <property type="match status" value="1"/>
</dbReference>
<name>A0AAD9TXX7_9ROSI</name>
<evidence type="ECO:0000256" key="22">
    <source>
        <dbReference type="SAM" id="Phobius"/>
    </source>
</evidence>
<evidence type="ECO:0000256" key="4">
    <source>
        <dbReference type="ARBA" id="ARBA00022527"/>
    </source>
</evidence>
<dbReference type="FunFam" id="2.90.10.10:FF:000029">
    <property type="entry name" value="G-type lectin S-receptor-like serine/threonine-protein kinase"/>
    <property type="match status" value="1"/>
</dbReference>
<dbReference type="PROSITE" id="PS50011">
    <property type="entry name" value="PROTEIN_KINASE_DOM"/>
    <property type="match status" value="1"/>
</dbReference>
<reference evidence="28" key="1">
    <citation type="journal article" date="2023" name="Plant J.">
        <title>Genome sequences and population genomics provide insights into the demographic history, inbreeding, and mutation load of two 'living fossil' tree species of Dipteronia.</title>
        <authorList>
            <person name="Feng Y."/>
            <person name="Comes H.P."/>
            <person name="Chen J."/>
            <person name="Zhu S."/>
            <person name="Lu R."/>
            <person name="Zhang X."/>
            <person name="Li P."/>
            <person name="Qiu J."/>
            <person name="Olsen K.M."/>
            <person name="Qiu Y."/>
        </authorList>
    </citation>
    <scope>NUCLEOTIDE SEQUENCE</scope>
    <source>
        <strain evidence="28">KIB01</strain>
    </source>
</reference>
<dbReference type="EMBL" id="JANJYI010000006">
    <property type="protein sequence ID" value="KAK2644319.1"/>
    <property type="molecule type" value="Genomic_DNA"/>
</dbReference>
<evidence type="ECO:0000256" key="8">
    <source>
        <dbReference type="ARBA" id="ARBA00022729"/>
    </source>
</evidence>
<keyword evidence="9 19" id="KW-0547">Nucleotide-binding</keyword>
<keyword evidence="29" id="KW-1185">Reference proteome</keyword>
<dbReference type="InterPro" id="IPR001245">
    <property type="entry name" value="Ser-Thr/Tyr_kinase_cat_dom"/>
</dbReference>
<dbReference type="PROSITE" id="PS50026">
    <property type="entry name" value="EGF_3"/>
    <property type="match status" value="1"/>
</dbReference>
<dbReference type="PIRSF" id="PIRSF000641">
    <property type="entry name" value="SRK"/>
    <property type="match status" value="1"/>
</dbReference>
<evidence type="ECO:0000256" key="21">
    <source>
        <dbReference type="PROSITE-ProRule" id="PRU10141"/>
    </source>
</evidence>
<comment type="caution">
    <text evidence="28">The sequence shown here is derived from an EMBL/GenBank/DDBJ whole genome shotgun (WGS) entry which is preliminary data.</text>
</comment>
<feature type="domain" description="Apple" evidence="27">
    <location>
        <begin position="342"/>
        <end position="421"/>
    </location>
</feature>
<dbReference type="Pfam" id="PF07714">
    <property type="entry name" value="PK_Tyr_Ser-Thr"/>
    <property type="match status" value="1"/>
</dbReference>
<evidence type="ECO:0000256" key="12">
    <source>
        <dbReference type="ARBA" id="ARBA00022989"/>
    </source>
</evidence>
<evidence type="ECO:0000259" key="27">
    <source>
        <dbReference type="PROSITE" id="PS50948"/>
    </source>
</evidence>
<evidence type="ECO:0000256" key="15">
    <source>
        <dbReference type="ARBA" id="ARBA00023170"/>
    </source>
</evidence>
<evidence type="ECO:0000256" key="3">
    <source>
        <dbReference type="ARBA" id="ARBA00022475"/>
    </source>
</evidence>
<dbReference type="InterPro" id="IPR008271">
    <property type="entry name" value="Ser/Thr_kinase_AS"/>
</dbReference>
<comment type="caution">
    <text evidence="20">Lacks conserved residue(s) required for the propagation of feature annotation.</text>
</comment>
<dbReference type="PROSITE" id="PS50927">
    <property type="entry name" value="BULB_LECTIN"/>
    <property type="match status" value="1"/>
</dbReference>
<dbReference type="PANTHER" id="PTHR32444">
    <property type="entry name" value="BULB-TYPE LECTIN DOMAIN-CONTAINING PROTEIN"/>
    <property type="match status" value="1"/>
</dbReference>
<accession>A0AAD9TXX7</accession>
<keyword evidence="14" id="KW-1015">Disulfide bond</keyword>
<feature type="transmembrane region" description="Helical" evidence="22">
    <location>
        <begin position="433"/>
        <end position="455"/>
    </location>
</feature>
<keyword evidence="8 23" id="KW-0732">Signal</keyword>
<comment type="catalytic activity">
    <reaction evidence="18 19">
        <text>L-seryl-[protein] + ATP = O-phospho-L-seryl-[protein] + ADP + H(+)</text>
        <dbReference type="Rhea" id="RHEA:17989"/>
        <dbReference type="Rhea" id="RHEA-COMP:9863"/>
        <dbReference type="Rhea" id="RHEA-COMP:11604"/>
        <dbReference type="ChEBI" id="CHEBI:15378"/>
        <dbReference type="ChEBI" id="CHEBI:29999"/>
        <dbReference type="ChEBI" id="CHEBI:30616"/>
        <dbReference type="ChEBI" id="CHEBI:83421"/>
        <dbReference type="ChEBI" id="CHEBI:456216"/>
        <dbReference type="EC" id="2.7.11.1"/>
    </reaction>
</comment>
<feature type="domain" description="EGF-like" evidence="25">
    <location>
        <begin position="287"/>
        <end position="323"/>
    </location>
</feature>
<evidence type="ECO:0000256" key="19">
    <source>
        <dbReference type="PIRNR" id="PIRNR000641"/>
    </source>
</evidence>
<dbReference type="Pfam" id="PF00954">
    <property type="entry name" value="S_locus_glycop"/>
    <property type="match status" value="1"/>
</dbReference>
<organism evidence="28 29">
    <name type="scientific">Dipteronia dyeriana</name>
    <dbReference type="NCBI Taxonomy" id="168575"/>
    <lineage>
        <taxon>Eukaryota</taxon>
        <taxon>Viridiplantae</taxon>
        <taxon>Streptophyta</taxon>
        <taxon>Embryophyta</taxon>
        <taxon>Tracheophyta</taxon>
        <taxon>Spermatophyta</taxon>
        <taxon>Magnoliopsida</taxon>
        <taxon>eudicotyledons</taxon>
        <taxon>Gunneridae</taxon>
        <taxon>Pentapetalae</taxon>
        <taxon>rosids</taxon>
        <taxon>malvids</taxon>
        <taxon>Sapindales</taxon>
        <taxon>Sapindaceae</taxon>
        <taxon>Hippocastanoideae</taxon>
        <taxon>Acereae</taxon>
        <taxon>Dipteronia</taxon>
    </lineage>
</organism>
<keyword evidence="4 19" id="KW-0723">Serine/threonine-protein kinase</keyword>
<keyword evidence="15" id="KW-0675">Receptor</keyword>
<evidence type="ECO:0000259" key="25">
    <source>
        <dbReference type="PROSITE" id="PS50026"/>
    </source>
</evidence>
<evidence type="ECO:0000256" key="11">
    <source>
        <dbReference type="ARBA" id="ARBA00022840"/>
    </source>
</evidence>
<dbReference type="Gene3D" id="1.10.510.10">
    <property type="entry name" value="Transferase(Phosphotransferase) domain 1"/>
    <property type="match status" value="1"/>
</dbReference>
<dbReference type="GO" id="GO:0005886">
    <property type="term" value="C:plasma membrane"/>
    <property type="evidence" value="ECO:0007669"/>
    <property type="project" value="UniProtKB-SubCell"/>
</dbReference>
<evidence type="ECO:0000256" key="18">
    <source>
        <dbReference type="ARBA" id="ARBA00048679"/>
    </source>
</evidence>
<dbReference type="SUPFAM" id="SSF56112">
    <property type="entry name" value="Protein kinase-like (PK-like)"/>
    <property type="match status" value="1"/>
</dbReference>
<evidence type="ECO:0000259" key="26">
    <source>
        <dbReference type="PROSITE" id="PS50927"/>
    </source>
</evidence>
<evidence type="ECO:0000256" key="17">
    <source>
        <dbReference type="ARBA" id="ARBA00047899"/>
    </source>
</evidence>
<evidence type="ECO:0000256" key="16">
    <source>
        <dbReference type="ARBA" id="ARBA00023180"/>
    </source>
</evidence>
<comment type="subcellular location">
    <subcellularLocation>
        <location evidence="1">Cell membrane</location>
        <topology evidence="1">Single-pass membrane protein</topology>
    </subcellularLocation>
    <subcellularLocation>
        <location evidence="2">Membrane</location>
        <topology evidence="2">Single-pass type I membrane protein</topology>
    </subcellularLocation>
</comment>
<comment type="similarity">
    <text evidence="19">Belongs to the protein kinase superfamily. Ser/Thr protein kinase family.</text>
</comment>
<dbReference type="InterPro" id="IPR011009">
    <property type="entry name" value="Kinase-like_dom_sf"/>
</dbReference>
<keyword evidence="5 20" id="KW-0245">EGF-like domain</keyword>
<dbReference type="Proteomes" id="UP001280121">
    <property type="component" value="Unassembled WGS sequence"/>
</dbReference>
<evidence type="ECO:0000256" key="14">
    <source>
        <dbReference type="ARBA" id="ARBA00023157"/>
    </source>
</evidence>
<evidence type="ECO:0000256" key="20">
    <source>
        <dbReference type="PROSITE-ProRule" id="PRU00076"/>
    </source>
</evidence>
<dbReference type="CDD" id="cd00028">
    <property type="entry name" value="B_lectin"/>
    <property type="match status" value="1"/>
</dbReference>
<evidence type="ECO:0000313" key="28">
    <source>
        <dbReference type="EMBL" id="KAK2644319.1"/>
    </source>
</evidence>
<dbReference type="SUPFAM" id="SSF51110">
    <property type="entry name" value="alpha-D-mannose-specific plant lectins"/>
    <property type="match status" value="1"/>
</dbReference>
<keyword evidence="10 19" id="KW-0418">Kinase</keyword>
<evidence type="ECO:0000256" key="6">
    <source>
        <dbReference type="ARBA" id="ARBA00022679"/>
    </source>
</evidence>
<keyword evidence="11 19" id="KW-0067">ATP-binding</keyword>
<keyword evidence="3" id="KW-1003">Cell membrane</keyword>
<keyword evidence="7 22" id="KW-0812">Transmembrane</keyword>
<feature type="domain" description="Protein kinase" evidence="24">
    <location>
        <begin position="519"/>
        <end position="802"/>
    </location>
</feature>
<dbReference type="GO" id="GO:0004674">
    <property type="term" value="F:protein serine/threonine kinase activity"/>
    <property type="evidence" value="ECO:0007669"/>
    <property type="project" value="UniProtKB-KW"/>
</dbReference>
<dbReference type="PROSITE" id="PS50948">
    <property type="entry name" value="PAN"/>
    <property type="match status" value="1"/>
</dbReference>
<dbReference type="InterPro" id="IPR021820">
    <property type="entry name" value="S-locus_recpt_kinase_C"/>
</dbReference>
<dbReference type="SMART" id="SM00220">
    <property type="entry name" value="S_TKc"/>
    <property type="match status" value="1"/>
</dbReference>
<dbReference type="InterPro" id="IPR022126">
    <property type="entry name" value="S-locus_recpt_kinase"/>
</dbReference>
<keyword evidence="6 19" id="KW-0808">Transferase</keyword>
<feature type="binding site" evidence="21">
    <location>
        <position position="547"/>
    </location>
    <ligand>
        <name>ATP</name>
        <dbReference type="ChEBI" id="CHEBI:30616"/>
    </ligand>
</feature>
<feature type="chain" id="PRO_5042062742" description="Receptor-like serine/threonine-protein kinase" evidence="23">
    <location>
        <begin position="29"/>
        <end position="838"/>
    </location>
</feature>
<dbReference type="Pfam" id="PF11883">
    <property type="entry name" value="DUF3403"/>
    <property type="match status" value="1"/>
</dbReference>
<evidence type="ECO:0000313" key="29">
    <source>
        <dbReference type="Proteomes" id="UP001280121"/>
    </source>
</evidence>
<dbReference type="InterPro" id="IPR000858">
    <property type="entry name" value="S_locus_glycoprot_dom"/>
</dbReference>
<gene>
    <name evidence="28" type="ORF">Ddye_019514</name>
</gene>
<dbReference type="CDD" id="cd14066">
    <property type="entry name" value="STKc_IRAK"/>
    <property type="match status" value="1"/>
</dbReference>
<dbReference type="SMART" id="SM00108">
    <property type="entry name" value="B_lectin"/>
    <property type="match status" value="1"/>
</dbReference>
<dbReference type="InterPro" id="IPR003609">
    <property type="entry name" value="Pan_app"/>
</dbReference>
<dbReference type="PROSITE" id="PS00108">
    <property type="entry name" value="PROTEIN_KINASE_ST"/>
    <property type="match status" value="1"/>
</dbReference>
<dbReference type="Pfam" id="PF01453">
    <property type="entry name" value="B_lectin"/>
    <property type="match status" value="1"/>
</dbReference>
<dbReference type="AlphaFoldDB" id="A0AAD9TXX7"/>
<evidence type="ECO:0000256" key="1">
    <source>
        <dbReference type="ARBA" id="ARBA00004162"/>
    </source>
</evidence>
<evidence type="ECO:0000256" key="5">
    <source>
        <dbReference type="ARBA" id="ARBA00022536"/>
    </source>
</evidence>
<dbReference type="InterPro" id="IPR001480">
    <property type="entry name" value="Bulb-type_lectin_dom"/>
</dbReference>
<dbReference type="CDD" id="cd01098">
    <property type="entry name" value="PAN_AP_plant"/>
    <property type="match status" value="1"/>
</dbReference>
<evidence type="ECO:0000256" key="9">
    <source>
        <dbReference type="ARBA" id="ARBA00022741"/>
    </source>
</evidence>
<dbReference type="InterPro" id="IPR024171">
    <property type="entry name" value="SRK-like_kinase"/>
</dbReference>
<evidence type="ECO:0000256" key="7">
    <source>
        <dbReference type="ARBA" id="ARBA00022692"/>
    </source>
</evidence>